<dbReference type="Proteomes" id="UP001558713">
    <property type="component" value="Unassembled WGS sequence"/>
</dbReference>
<evidence type="ECO:0000313" key="5">
    <source>
        <dbReference type="Proteomes" id="UP001558713"/>
    </source>
</evidence>
<dbReference type="InterPro" id="IPR039537">
    <property type="entry name" value="Retrotran_Ty1/copia-like"/>
</dbReference>
<dbReference type="AlphaFoldDB" id="A0ABD1A9D9"/>
<feature type="region of interest" description="Disordered" evidence="2">
    <location>
        <begin position="254"/>
        <end position="283"/>
    </location>
</feature>
<feature type="compositionally biased region" description="Polar residues" evidence="2">
    <location>
        <begin position="263"/>
        <end position="279"/>
    </location>
</feature>
<comment type="caution">
    <text evidence="4">The sequence shown here is derived from an EMBL/GenBank/DDBJ whole genome shotgun (WGS) entry which is preliminary data.</text>
</comment>
<dbReference type="InterPro" id="IPR025724">
    <property type="entry name" value="GAG-pre-integrase_dom"/>
</dbReference>
<protein>
    <submittedName>
        <fullName evidence="4">Retrovirus-related Pol polyprotein from transposon RE2</fullName>
    </submittedName>
</protein>
<dbReference type="Pfam" id="PF13976">
    <property type="entry name" value="gag_pre-integrs"/>
    <property type="match status" value="1"/>
</dbReference>
<dbReference type="Gene3D" id="3.30.420.10">
    <property type="entry name" value="Ribonuclease H-like superfamily/Ribonuclease H"/>
    <property type="match status" value="1"/>
</dbReference>
<dbReference type="InterPro" id="IPR012337">
    <property type="entry name" value="RNaseH-like_sf"/>
</dbReference>
<keyword evidence="1" id="KW-0645">Protease</keyword>
<name>A0ABD1A9D9_CARAN</name>
<sequence length="616" mass="69611">MESSKHIALPVTLNGMNYLLWARTTRTNLCGRGLWNHIDAQVKETSTDREGKIITGDSSSEEGKWFQEDQGVLGLLQNSLETAILEAYSYYETAKELWETLKNVYRNVSNLTRVFEVKKAINSLSQEDLEFTKHFGKFWSLWAELEMLRPFSVDPAILKERSEQDKVFGLLLTLNPALIDLIKHILRAEKLPSLEEVCSQVQREQGSVGLFSGKREIVMAHKVTFKSEDRKILVCDHCKKRGHTKDKCWVLHPHPKPSKFKGQENSSQEVSTEQAQVGPSRQGDDLAMVAYSNDVVRKSDLEALIKSLTLYHNKESGITHLASLPNLQSKTLIVDSGASHHMISNRNLINNVKPASGNVIIANGDRIPIRGIGDLKLCDKNSKAFFMPEFTSNLVSVKKATTDLNCYAIFGPNSFHFQDIESGKVLGEGNTNGDLYVFEDSPAAKSTPLSCQSCYAVSPNKLWHDRLGHPHARALEIMLPHVVFDHLNCEACILGKHCKTVFPKSATIYEKCFDLVHSDVWTAPCLSRDNHRYYVTFIDEKSKYTWVTLLASKDRVFDAFVDFETYVANQFNAKIKVFRSDNGGEYTSHKFKDHLARRGDHASNELPIYSSTKWCS</sequence>
<feature type="domain" description="Integrase catalytic" evidence="3">
    <location>
        <begin position="499"/>
        <end position="616"/>
    </location>
</feature>
<dbReference type="PANTHER" id="PTHR42648">
    <property type="entry name" value="TRANSPOSASE, PUTATIVE-RELATED"/>
    <property type="match status" value="1"/>
</dbReference>
<gene>
    <name evidence="4" type="ORF">V5N11_014369</name>
</gene>
<keyword evidence="5" id="KW-1185">Reference proteome</keyword>
<dbReference type="InterPro" id="IPR001584">
    <property type="entry name" value="Integrase_cat-core"/>
</dbReference>
<organism evidence="4 5">
    <name type="scientific">Cardamine amara subsp. amara</name>
    <dbReference type="NCBI Taxonomy" id="228776"/>
    <lineage>
        <taxon>Eukaryota</taxon>
        <taxon>Viridiplantae</taxon>
        <taxon>Streptophyta</taxon>
        <taxon>Embryophyta</taxon>
        <taxon>Tracheophyta</taxon>
        <taxon>Spermatophyta</taxon>
        <taxon>Magnoliopsida</taxon>
        <taxon>eudicotyledons</taxon>
        <taxon>Gunneridae</taxon>
        <taxon>Pentapetalae</taxon>
        <taxon>rosids</taxon>
        <taxon>malvids</taxon>
        <taxon>Brassicales</taxon>
        <taxon>Brassicaceae</taxon>
        <taxon>Cardamineae</taxon>
        <taxon>Cardamine</taxon>
    </lineage>
</organism>
<dbReference type="PANTHER" id="PTHR42648:SF28">
    <property type="entry name" value="TRANSPOSON-ENCODED PROTEIN WITH RIBONUCLEASE H-LIKE AND RETROVIRUS ZINC FINGER-LIKE DOMAINS"/>
    <property type="match status" value="1"/>
</dbReference>
<proteinExistence type="predicted"/>
<evidence type="ECO:0000259" key="3">
    <source>
        <dbReference type="PROSITE" id="PS50994"/>
    </source>
</evidence>
<dbReference type="GO" id="GO:0008233">
    <property type="term" value="F:peptidase activity"/>
    <property type="evidence" value="ECO:0007669"/>
    <property type="project" value="UniProtKB-KW"/>
</dbReference>
<dbReference type="SUPFAM" id="SSF53098">
    <property type="entry name" value="Ribonuclease H-like"/>
    <property type="match status" value="1"/>
</dbReference>
<dbReference type="Pfam" id="PF14223">
    <property type="entry name" value="Retrotran_gag_2"/>
    <property type="match status" value="1"/>
</dbReference>
<evidence type="ECO:0000256" key="2">
    <source>
        <dbReference type="SAM" id="MobiDB-lite"/>
    </source>
</evidence>
<accession>A0ABD1A9D9</accession>
<evidence type="ECO:0000313" key="4">
    <source>
        <dbReference type="EMBL" id="KAL1203443.1"/>
    </source>
</evidence>
<dbReference type="InterPro" id="IPR054722">
    <property type="entry name" value="PolX-like_BBD"/>
</dbReference>
<dbReference type="EMBL" id="JBANAX010000557">
    <property type="protein sequence ID" value="KAL1203443.1"/>
    <property type="molecule type" value="Genomic_DNA"/>
</dbReference>
<evidence type="ECO:0000256" key="1">
    <source>
        <dbReference type="ARBA" id="ARBA00022670"/>
    </source>
</evidence>
<dbReference type="GO" id="GO:0006508">
    <property type="term" value="P:proteolysis"/>
    <property type="evidence" value="ECO:0007669"/>
    <property type="project" value="UniProtKB-KW"/>
</dbReference>
<dbReference type="InterPro" id="IPR036397">
    <property type="entry name" value="RNaseH_sf"/>
</dbReference>
<keyword evidence="1" id="KW-0378">Hydrolase</keyword>
<reference evidence="4 5" key="1">
    <citation type="submission" date="2024-04" db="EMBL/GenBank/DDBJ databases">
        <title>Genome assembly C_amara_ONT_v2.</title>
        <authorList>
            <person name="Yant L."/>
            <person name="Moore C."/>
            <person name="Slenker M."/>
        </authorList>
    </citation>
    <scope>NUCLEOTIDE SEQUENCE [LARGE SCALE GENOMIC DNA]</scope>
    <source>
        <tissue evidence="4">Leaf</tissue>
    </source>
</reference>
<dbReference type="PROSITE" id="PS50994">
    <property type="entry name" value="INTEGRASE"/>
    <property type="match status" value="1"/>
</dbReference>
<dbReference type="Pfam" id="PF22936">
    <property type="entry name" value="Pol_BBD"/>
    <property type="match status" value="1"/>
</dbReference>